<dbReference type="SUPFAM" id="SSF56112">
    <property type="entry name" value="Protein kinase-like (PK-like)"/>
    <property type="match status" value="1"/>
</dbReference>
<evidence type="ECO:0000313" key="2">
    <source>
        <dbReference type="Proteomes" id="UP000648908"/>
    </source>
</evidence>
<reference evidence="1" key="1">
    <citation type="submission" date="2021-01" db="EMBL/GenBank/DDBJ databases">
        <title>Tabrizicola alba sp. nov. a motile alkaliphilic bacterium isolated from a soda lake.</title>
        <authorList>
            <person name="Szuroczki S."/>
            <person name="Abbaszade G."/>
            <person name="Schumann P."/>
            <person name="Toth E."/>
        </authorList>
    </citation>
    <scope>NUCLEOTIDE SEQUENCE</scope>
    <source>
        <strain evidence="1">DMG-N-6</strain>
    </source>
</reference>
<sequence>MTDSSTPDDLGPALRLALADLPVRIRALRLTDGQRVWLKRAERLTGRMRLQKGDGQTGFARERAGLRLLGDLGLPVAPVIAEGPDWFVTPDLGETLRSLLWQETDQRLPAFHAGGRALGRLHRAGHAHGRPAIRDICWNGSEARFIDLERFSERRRSLRARALDLLIFVHSLHADTLNLPSGIDGAALREAAIAAYRAEAPDVWAQAARMARGFFWLKPLTGAVLWLGGKSRDLRAVAPALDRISRAPE</sequence>
<dbReference type="Proteomes" id="UP000648908">
    <property type="component" value="Unassembled WGS sequence"/>
</dbReference>
<dbReference type="InterPro" id="IPR011009">
    <property type="entry name" value="Kinase-like_dom_sf"/>
</dbReference>
<accession>A0A8K0VA64</accession>
<gene>
    <name evidence="1" type="ORF">JL811_02495</name>
</gene>
<dbReference type="RefSeq" id="WP_202686727.1">
    <property type="nucleotide sequence ID" value="NZ_JAESVN010000001.1"/>
</dbReference>
<comment type="caution">
    <text evidence="1">The sequence shown here is derived from an EMBL/GenBank/DDBJ whole genome shotgun (WGS) entry which is preliminary data.</text>
</comment>
<proteinExistence type="predicted"/>
<organism evidence="1 2">
    <name type="scientific">Szabonella alba</name>
    <dbReference type="NCBI Taxonomy" id="2804194"/>
    <lineage>
        <taxon>Bacteria</taxon>
        <taxon>Pseudomonadati</taxon>
        <taxon>Pseudomonadota</taxon>
        <taxon>Alphaproteobacteria</taxon>
        <taxon>Rhodobacterales</taxon>
        <taxon>Paracoccaceae</taxon>
        <taxon>Szabonella</taxon>
    </lineage>
</organism>
<evidence type="ECO:0000313" key="1">
    <source>
        <dbReference type="EMBL" id="MBL4916079.1"/>
    </source>
</evidence>
<dbReference type="AlphaFoldDB" id="A0A8K0VA64"/>
<protein>
    <submittedName>
        <fullName evidence="1">Serine/threonine protein phosphatase</fullName>
    </submittedName>
</protein>
<dbReference type="EMBL" id="JAESVN010000001">
    <property type="protein sequence ID" value="MBL4916079.1"/>
    <property type="molecule type" value="Genomic_DNA"/>
</dbReference>
<name>A0A8K0VA64_9RHOB</name>
<keyword evidence="2" id="KW-1185">Reference proteome</keyword>